<evidence type="ECO:0000256" key="4">
    <source>
        <dbReference type="SAM" id="MobiDB-lite"/>
    </source>
</evidence>
<dbReference type="Pfam" id="PF00400">
    <property type="entry name" value="WD40"/>
    <property type="match status" value="3"/>
</dbReference>
<dbReference type="CDD" id="cd00200">
    <property type="entry name" value="WD40"/>
    <property type="match status" value="1"/>
</dbReference>
<dbReference type="InterPro" id="IPR015943">
    <property type="entry name" value="WD40/YVTN_repeat-like_dom_sf"/>
</dbReference>
<protein>
    <recommendedName>
        <fullName evidence="6">WD40 repeat domain-containing protein</fullName>
    </recommendedName>
</protein>
<dbReference type="PANTHER" id="PTHR19848:SF8">
    <property type="entry name" value="F-BOX AND WD REPEAT DOMAIN CONTAINING 7"/>
    <property type="match status" value="1"/>
</dbReference>
<dbReference type="EMBL" id="CP155447">
    <property type="protein sequence ID" value="XBH06126.1"/>
    <property type="molecule type" value="Genomic_DNA"/>
</dbReference>
<proteinExistence type="predicted"/>
<feature type="compositionally biased region" description="Low complexity" evidence="4">
    <location>
        <begin position="36"/>
        <end position="48"/>
    </location>
</feature>
<dbReference type="PROSITE" id="PS50294">
    <property type="entry name" value="WD_REPEATS_REGION"/>
    <property type="match status" value="1"/>
</dbReference>
<evidence type="ECO:0000256" key="3">
    <source>
        <dbReference type="PROSITE-ProRule" id="PRU00221"/>
    </source>
</evidence>
<evidence type="ECO:0008006" key="6">
    <source>
        <dbReference type="Google" id="ProtNLM"/>
    </source>
</evidence>
<dbReference type="SMART" id="SM00320">
    <property type="entry name" value="WD40"/>
    <property type="match status" value="6"/>
</dbReference>
<evidence type="ECO:0000256" key="1">
    <source>
        <dbReference type="ARBA" id="ARBA00022574"/>
    </source>
</evidence>
<organism evidence="5">
    <name type="scientific">Singulisphaera sp. Ch08</name>
    <dbReference type="NCBI Taxonomy" id="3120278"/>
    <lineage>
        <taxon>Bacteria</taxon>
        <taxon>Pseudomonadati</taxon>
        <taxon>Planctomycetota</taxon>
        <taxon>Planctomycetia</taxon>
        <taxon>Isosphaerales</taxon>
        <taxon>Isosphaeraceae</taxon>
        <taxon>Singulisphaera</taxon>
    </lineage>
</organism>
<keyword evidence="2" id="KW-0677">Repeat</keyword>
<reference evidence="5" key="1">
    <citation type="submission" date="2024-05" db="EMBL/GenBank/DDBJ databases">
        <title>Planctomycetes of the genus Singulisphaera possess chitinolytic capabilities.</title>
        <authorList>
            <person name="Ivanova A."/>
        </authorList>
    </citation>
    <scope>NUCLEOTIDE SEQUENCE</scope>
    <source>
        <strain evidence="5">Ch08T</strain>
    </source>
</reference>
<evidence type="ECO:0000256" key="2">
    <source>
        <dbReference type="ARBA" id="ARBA00022737"/>
    </source>
</evidence>
<dbReference type="PROSITE" id="PS50082">
    <property type="entry name" value="WD_REPEATS_2"/>
    <property type="match status" value="1"/>
</dbReference>
<evidence type="ECO:0000313" key="5">
    <source>
        <dbReference type="EMBL" id="XBH06126.1"/>
    </source>
</evidence>
<dbReference type="RefSeq" id="WP_406698978.1">
    <property type="nucleotide sequence ID" value="NZ_CP155447.1"/>
</dbReference>
<dbReference type="AlphaFoldDB" id="A0AAU7CLN4"/>
<keyword evidence="1 3" id="KW-0853">WD repeat</keyword>
<name>A0AAU7CLN4_9BACT</name>
<gene>
    <name evidence="5" type="ORF">V5E97_08840</name>
</gene>
<accession>A0AAU7CLN4</accession>
<feature type="repeat" description="WD" evidence="3">
    <location>
        <begin position="224"/>
        <end position="265"/>
    </location>
</feature>
<dbReference type="PANTHER" id="PTHR19848">
    <property type="entry name" value="WD40 REPEAT PROTEIN"/>
    <property type="match status" value="1"/>
</dbReference>
<dbReference type="PROSITE" id="PS51257">
    <property type="entry name" value="PROKAR_LIPOPROTEIN"/>
    <property type="match status" value="1"/>
</dbReference>
<feature type="region of interest" description="Disordered" evidence="4">
    <location>
        <begin position="22"/>
        <end position="111"/>
    </location>
</feature>
<dbReference type="Gene3D" id="2.130.10.10">
    <property type="entry name" value="YVTN repeat-like/Quinoprotein amine dehydrogenase"/>
    <property type="match status" value="2"/>
</dbReference>
<feature type="compositionally biased region" description="Polar residues" evidence="4">
    <location>
        <begin position="22"/>
        <end position="35"/>
    </location>
</feature>
<sequence length="902" mass="96340">MHFDRVRIPLILLGALVTGGCNAQSRVDSPPNASQSPTGSPGATAAAPEVVKSSGEPSQAAAAGSPSDSPKVAKSSSATDDPATVEPQKGNGPQAAAGLPSSKSAVPKAPVKPSAEQIAGWRLSEFNPLALLACRDGFDESALLEMAISSSGKQFVLAGSKLTLWNTRDAQPAADLLANSKSHEVERPLQAVAISDDEKWVAAGDQKGRVRIWSLSDQRETLMLQAHPGRITQLAFSPNSQLLATTSYSGDVALWSLPDGKALKGLKISMRELTRLAFLSDDVLATASNEVSLWEVASGTKATTLTNENVRSPAFALSQDRRVLAFNNSDATVQLWDVPNARPTGVTLRGAGASLAAFSHNGKWLAAYSGDLTIGIWDTVTGRLLQTIDADGDRTTALGWFPGADVLLVGSLGGRIRMWGSPDDARSLGLEPMRLPELPAIAAGTHKSLNSGQFQRVFDVRSFPRLPGAIPQFSTSGMCAYKAPGSQDEASLFYRYLLEKSGWSESPVAAAPGILNFRKDGCELNVAVTAADTGGDKDVQISLQFAGNYDARWLPKASAIDSKSSSAFFSSVNYRTKASLVDLEVALLRQFHEAGWTGYTRLGASSIDEPDARHISLVQGGSLLTVFVRRPADAPEEFAVQTSVSVSNKSLPIPPDAGWIEYDESTNLQLVINTKMDLAHTAQFYDEAMLAEGWLARDAGRQIKDDRGFLPYIRGQQDVLIRLVALSGGGTRVIVGDAARSSWQLKASVDPKKPVPMDKAGIEAADVALPTGATAVKFAVDEKQIQFELADTTPTKLAGQIAPQMEALGWKRTKSGVMSDEYVLMIFEKGKAEIQLRARADAKATTASISGDGLLWNKPLPVAPVPTSYETWLRRNQKDATLDRLDEFAAEMHAIPTSKPHN</sequence>
<dbReference type="InterPro" id="IPR001680">
    <property type="entry name" value="WD40_rpt"/>
</dbReference>
<dbReference type="SUPFAM" id="SSF50978">
    <property type="entry name" value="WD40 repeat-like"/>
    <property type="match status" value="1"/>
</dbReference>
<dbReference type="InterPro" id="IPR036322">
    <property type="entry name" value="WD40_repeat_dom_sf"/>
</dbReference>